<reference evidence="1" key="1">
    <citation type="submission" date="2020-05" db="EMBL/GenBank/DDBJ databases">
        <authorList>
            <person name="Chiriac C."/>
            <person name="Salcher M."/>
            <person name="Ghai R."/>
            <person name="Kavagutti S V."/>
        </authorList>
    </citation>
    <scope>NUCLEOTIDE SEQUENCE</scope>
</reference>
<evidence type="ECO:0000313" key="1">
    <source>
        <dbReference type="EMBL" id="CAB4622120.1"/>
    </source>
</evidence>
<organism evidence="1">
    <name type="scientific">freshwater metagenome</name>
    <dbReference type="NCBI Taxonomy" id="449393"/>
    <lineage>
        <taxon>unclassified sequences</taxon>
        <taxon>metagenomes</taxon>
        <taxon>ecological metagenomes</taxon>
    </lineage>
</organism>
<dbReference type="EMBL" id="CAEZUO010000179">
    <property type="protein sequence ID" value="CAB4622120.1"/>
    <property type="molecule type" value="Genomic_DNA"/>
</dbReference>
<proteinExistence type="predicted"/>
<gene>
    <name evidence="1" type="ORF">UFOPK1827_02060</name>
</gene>
<accession>A0A6J6I8Y3</accession>
<sequence>MLEQLLAMRRVNDLGVELHAEAAVLHIFIGRCGRFWCRRRNRCANRRHGDGVEVAHPDRLSPGLCTTEQHIVNHDSEFGASVFTAVSARNLATQIAGKQLRAVTDPQDRNAEFVHALVD</sequence>
<dbReference type="AlphaFoldDB" id="A0A6J6I8Y3"/>
<protein>
    <submittedName>
        <fullName evidence="1">Unannotated protein</fullName>
    </submittedName>
</protein>
<name>A0A6J6I8Y3_9ZZZZ</name>